<proteinExistence type="predicted"/>
<dbReference type="AlphaFoldDB" id="A0A0E9UED2"/>
<accession>A0A0E9UED2</accession>
<organism evidence="2">
    <name type="scientific">Anguilla anguilla</name>
    <name type="common">European freshwater eel</name>
    <name type="synonym">Muraena anguilla</name>
    <dbReference type="NCBI Taxonomy" id="7936"/>
    <lineage>
        <taxon>Eukaryota</taxon>
        <taxon>Metazoa</taxon>
        <taxon>Chordata</taxon>
        <taxon>Craniata</taxon>
        <taxon>Vertebrata</taxon>
        <taxon>Euteleostomi</taxon>
        <taxon>Actinopterygii</taxon>
        <taxon>Neopterygii</taxon>
        <taxon>Teleostei</taxon>
        <taxon>Anguilliformes</taxon>
        <taxon>Anguillidae</taxon>
        <taxon>Anguilla</taxon>
    </lineage>
</organism>
<reference evidence="2" key="1">
    <citation type="submission" date="2014-11" db="EMBL/GenBank/DDBJ databases">
        <authorList>
            <person name="Amaro Gonzalez C."/>
        </authorList>
    </citation>
    <scope>NUCLEOTIDE SEQUENCE</scope>
</reference>
<feature type="region of interest" description="Disordered" evidence="1">
    <location>
        <begin position="1"/>
        <end position="34"/>
    </location>
</feature>
<evidence type="ECO:0000313" key="2">
    <source>
        <dbReference type="EMBL" id="JAH64142.1"/>
    </source>
</evidence>
<name>A0A0E9UED2_ANGAN</name>
<protein>
    <submittedName>
        <fullName evidence="2">Uncharacterized protein</fullName>
    </submittedName>
</protein>
<feature type="compositionally biased region" description="Basic and acidic residues" evidence="1">
    <location>
        <begin position="8"/>
        <end position="34"/>
    </location>
</feature>
<dbReference type="EMBL" id="GBXM01044435">
    <property type="protein sequence ID" value="JAH64142.1"/>
    <property type="molecule type" value="Transcribed_RNA"/>
</dbReference>
<evidence type="ECO:0000256" key="1">
    <source>
        <dbReference type="SAM" id="MobiDB-lite"/>
    </source>
</evidence>
<reference evidence="2" key="2">
    <citation type="journal article" date="2015" name="Fish Shellfish Immunol.">
        <title>Early steps in the European eel (Anguilla anguilla)-Vibrio vulnificus interaction in the gills: Role of the RtxA13 toxin.</title>
        <authorList>
            <person name="Callol A."/>
            <person name="Pajuelo D."/>
            <person name="Ebbesson L."/>
            <person name="Teles M."/>
            <person name="MacKenzie S."/>
            <person name="Amaro C."/>
        </authorList>
    </citation>
    <scope>NUCLEOTIDE SEQUENCE</scope>
</reference>
<sequence length="50" mass="5487">MGEGAEETAEHRKISEGVDRKEATGEGKRRQIGEKATEAELRNLTAFSVL</sequence>